<name>A0A7C4QPE2_9PLAN</name>
<gene>
    <name evidence="4" type="ORF">ENS64_01370</name>
</gene>
<dbReference type="GO" id="GO:0016791">
    <property type="term" value="F:phosphatase activity"/>
    <property type="evidence" value="ECO:0007669"/>
    <property type="project" value="TreeGrafter"/>
</dbReference>
<dbReference type="InterPro" id="IPR003018">
    <property type="entry name" value="GAF"/>
</dbReference>
<dbReference type="EMBL" id="DSVQ01000003">
    <property type="protein sequence ID" value="HGT37909.1"/>
    <property type="molecule type" value="Genomic_DNA"/>
</dbReference>
<protein>
    <submittedName>
        <fullName evidence="4">GAF domain-containing protein</fullName>
    </submittedName>
</protein>
<evidence type="ECO:0000259" key="2">
    <source>
        <dbReference type="SMART" id="SM00065"/>
    </source>
</evidence>
<feature type="domain" description="PPM-type phosphatase" evidence="3">
    <location>
        <begin position="205"/>
        <end position="423"/>
    </location>
</feature>
<dbReference type="Gene3D" id="3.60.40.10">
    <property type="entry name" value="PPM-type phosphatase domain"/>
    <property type="match status" value="1"/>
</dbReference>
<evidence type="ECO:0000256" key="1">
    <source>
        <dbReference type="ARBA" id="ARBA00022801"/>
    </source>
</evidence>
<dbReference type="Gene3D" id="3.30.450.40">
    <property type="match status" value="1"/>
</dbReference>
<dbReference type="InterPro" id="IPR029016">
    <property type="entry name" value="GAF-like_dom_sf"/>
</dbReference>
<dbReference type="InterPro" id="IPR036457">
    <property type="entry name" value="PPM-type-like_dom_sf"/>
</dbReference>
<dbReference type="PANTHER" id="PTHR43156:SF2">
    <property type="entry name" value="STAGE II SPORULATION PROTEIN E"/>
    <property type="match status" value="1"/>
</dbReference>
<keyword evidence="1" id="KW-0378">Hydrolase</keyword>
<reference evidence="4" key="1">
    <citation type="journal article" date="2020" name="mSystems">
        <title>Genome- and Community-Level Interaction Insights into Carbon Utilization and Element Cycling Functions of Hydrothermarchaeota in Hydrothermal Sediment.</title>
        <authorList>
            <person name="Zhou Z."/>
            <person name="Liu Y."/>
            <person name="Xu W."/>
            <person name="Pan J."/>
            <person name="Luo Z.H."/>
            <person name="Li M."/>
        </authorList>
    </citation>
    <scope>NUCLEOTIDE SEQUENCE [LARGE SCALE GENOMIC DNA]</scope>
    <source>
        <strain evidence="4">SpSt-508</strain>
    </source>
</reference>
<dbReference type="AlphaFoldDB" id="A0A7C4QPE2"/>
<dbReference type="SUPFAM" id="SSF55781">
    <property type="entry name" value="GAF domain-like"/>
    <property type="match status" value="1"/>
</dbReference>
<dbReference type="SUPFAM" id="SSF81606">
    <property type="entry name" value="PP2C-like"/>
    <property type="match status" value="1"/>
</dbReference>
<evidence type="ECO:0000259" key="3">
    <source>
        <dbReference type="SMART" id="SM00331"/>
    </source>
</evidence>
<dbReference type="SMART" id="SM00331">
    <property type="entry name" value="PP2C_SIG"/>
    <property type="match status" value="1"/>
</dbReference>
<accession>A0A7C4QPE2</accession>
<proteinExistence type="predicted"/>
<feature type="domain" description="GAF" evidence="2">
    <location>
        <begin position="32"/>
        <end position="178"/>
    </location>
</feature>
<dbReference type="Pfam" id="PF07228">
    <property type="entry name" value="SpoIIE"/>
    <property type="match status" value="1"/>
</dbReference>
<organism evidence="4">
    <name type="scientific">Schlesneria paludicola</name>
    <dbReference type="NCBI Taxonomy" id="360056"/>
    <lineage>
        <taxon>Bacteria</taxon>
        <taxon>Pseudomonadati</taxon>
        <taxon>Planctomycetota</taxon>
        <taxon>Planctomycetia</taxon>
        <taxon>Planctomycetales</taxon>
        <taxon>Planctomycetaceae</taxon>
        <taxon>Schlesneria</taxon>
    </lineage>
</organism>
<sequence length="424" mass="46570">MMNSAGTENPAFAAAALSRLLEVAVELGGTADVDRILRLATEGVCSAVGCERASLFLYDESRQELYTRVVTELEIAEIRHSVHIGIAGWVARHRQMQHIPHPAADPRWDGSVDRRTGFQTRNILAAPVMLSSDQRLLGVLQLLNKPGGFTASDEQVIRGFAAHVALALERHRLQEAARAADELRHSLEMGRQIQSSLLPRGLPELPGYEVASWWEPAEFVSGDYYDWLKLPDGRWAFLVGDVSGHGLPAALLMASLRAMAHVLAHMEPSPQRFLELLRESIVPDLADSRFVTFLCLALHLDTHAVTVANAGHAPAYVFLTQSCEFQRLAPTTTPFGFPAISLPNTAGSLLLQRGDLLILGTDGVVEVRNPDGQMFGTDRLLGLIREGADCPLGELMRRVSHAVREFHGRPLPIDDTTLVMIRRS</sequence>
<dbReference type="PANTHER" id="PTHR43156">
    <property type="entry name" value="STAGE II SPORULATION PROTEIN E-RELATED"/>
    <property type="match status" value="1"/>
</dbReference>
<dbReference type="SMART" id="SM00065">
    <property type="entry name" value="GAF"/>
    <property type="match status" value="1"/>
</dbReference>
<dbReference type="InterPro" id="IPR001932">
    <property type="entry name" value="PPM-type_phosphatase-like_dom"/>
</dbReference>
<dbReference type="Pfam" id="PF13185">
    <property type="entry name" value="GAF_2"/>
    <property type="match status" value="1"/>
</dbReference>
<dbReference type="InterPro" id="IPR052016">
    <property type="entry name" value="Bact_Sigma-Reg"/>
</dbReference>
<evidence type="ECO:0000313" key="4">
    <source>
        <dbReference type="EMBL" id="HGT37909.1"/>
    </source>
</evidence>
<comment type="caution">
    <text evidence="4">The sequence shown here is derived from an EMBL/GenBank/DDBJ whole genome shotgun (WGS) entry which is preliminary data.</text>
</comment>